<reference evidence="1 2" key="2">
    <citation type="journal article" date="2022" name="Mol. Biol. Evol.">
        <title>Comparative Genomics Reveals Insights into the Divergent Evolution of Astigmatic Mites and Household Pest Adaptations.</title>
        <authorList>
            <person name="Xiong Q."/>
            <person name="Wan A.T."/>
            <person name="Liu X."/>
            <person name="Fung C.S."/>
            <person name="Xiao X."/>
            <person name="Malainual N."/>
            <person name="Hou J."/>
            <person name="Wang L."/>
            <person name="Wang M."/>
            <person name="Yang K.Y."/>
            <person name="Cui Y."/>
            <person name="Leung E.L."/>
            <person name="Nong W."/>
            <person name="Shin S.K."/>
            <person name="Au S.W."/>
            <person name="Jeong K.Y."/>
            <person name="Chew F.T."/>
            <person name="Hui J.H."/>
            <person name="Leung T.F."/>
            <person name="Tungtrongchitr A."/>
            <person name="Zhong N."/>
            <person name="Liu Z."/>
            <person name="Tsui S.K."/>
        </authorList>
    </citation>
    <scope>NUCLEOTIDE SEQUENCE [LARGE SCALE GENOMIC DNA]</scope>
    <source>
        <strain evidence="1">Derp</strain>
    </source>
</reference>
<evidence type="ECO:0000313" key="2">
    <source>
        <dbReference type="Proteomes" id="UP000887458"/>
    </source>
</evidence>
<organism evidence="1 2">
    <name type="scientific">Dermatophagoides pteronyssinus</name>
    <name type="common">European house dust mite</name>
    <dbReference type="NCBI Taxonomy" id="6956"/>
    <lineage>
        <taxon>Eukaryota</taxon>
        <taxon>Metazoa</taxon>
        <taxon>Ecdysozoa</taxon>
        <taxon>Arthropoda</taxon>
        <taxon>Chelicerata</taxon>
        <taxon>Arachnida</taxon>
        <taxon>Acari</taxon>
        <taxon>Acariformes</taxon>
        <taxon>Sarcoptiformes</taxon>
        <taxon>Astigmata</taxon>
        <taxon>Psoroptidia</taxon>
        <taxon>Analgoidea</taxon>
        <taxon>Pyroglyphidae</taxon>
        <taxon>Dermatophagoidinae</taxon>
        <taxon>Dermatophagoides</taxon>
    </lineage>
</organism>
<dbReference type="EMBL" id="NJHN03000095">
    <property type="protein sequence ID" value="KAH9415536.1"/>
    <property type="molecule type" value="Genomic_DNA"/>
</dbReference>
<protein>
    <submittedName>
        <fullName evidence="1">Uncharacterized protein</fullName>
    </submittedName>
</protein>
<reference evidence="1 2" key="1">
    <citation type="journal article" date="2018" name="J. Allergy Clin. Immunol.">
        <title>High-quality assembly of Dermatophagoides pteronyssinus genome and transcriptome reveals a wide range of novel allergens.</title>
        <authorList>
            <person name="Liu X.Y."/>
            <person name="Yang K.Y."/>
            <person name="Wang M.Q."/>
            <person name="Kwok J.S."/>
            <person name="Zeng X."/>
            <person name="Yang Z."/>
            <person name="Xiao X.J."/>
            <person name="Lau C.P."/>
            <person name="Li Y."/>
            <person name="Huang Z.M."/>
            <person name="Ba J.G."/>
            <person name="Yim A.K."/>
            <person name="Ouyang C.Y."/>
            <person name="Ngai S.M."/>
            <person name="Chan T.F."/>
            <person name="Leung E.L."/>
            <person name="Liu L."/>
            <person name="Liu Z.G."/>
            <person name="Tsui S.K."/>
        </authorList>
    </citation>
    <scope>NUCLEOTIDE SEQUENCE [LARGE SCALE GENOMIC DNA]</scope>
    <source>
        <strain evidence="1">Derp</strain>
    </source>
</reference>
<accession>A0ABQ8IYZ4</accession>
<gene>
    <name evidence="1" type="ORF">DERP_000021</name>
</gene>
<comment type="caution">
    <text evidence="1">The sequence shown here is derived from an EMBL/GenBank/DDBJ whole genome shotgun (WGS) entry which is preliminary data.</text>
</comment>
<dbReference type="Proteomes" id="UP000887458">
    <property type="component" value="Unassembled WGS sequence"/>
</dbReference>
<proteinExistence type="predicted"/>
<sequence>MNYFTIILNVFHFITSRDCVHHYFIGDYNKIDKLSQSLLVTDSHNTNAFLSLLLSRSKQLKFKIMKNAEAKKKTNENRNN</sequence>
<keyword evidence="2" id="KW-1185">Reference proteome</keyword>
<name>A0ABQ8IYZ4_DERPT</name>
<evidence type="ECO:0000313" key="1">
    <source>
        <dbReference type="EMBL" id="KAH9415536.1"/>
    </source>
</evidence>